<keyword evidence="3" id="KW-1185">Reference proteome</keyword>
<dbReference type="EMBL" id="MIGC01011132">
    <property type="protein sequence ID" value="PHJ14815.1"/>
    <property type="molecule type" value="Genomic_DNA"/>
</dbReference>
<keyword evidence="1" id="KW-0732">Signal</keyword>
<gene>
    <name evidence="2" type="ORF">CSUI_011375</name>
</gene>
<evidence type="ECO:0000313" key="3">
    <source>
        <dbReference type="Proteomes" id="UP000221165"/>
    </source>
</evidence>
<sequence>MKLFYVCLSSAVAAFAIKTSAVSAAGADVAALFNRKTNLNEEGEQQLQADPRRLSSNTPVTCKENITTEATERTATFSEKTLQASFTCGAGYTELIPACTKDTLKCCENPQCTKDGADIATVLGVKGKAVKSDQTYTVTLERIPDNKRGQKIYYKCKKSDSDVCLVALALPKIEPNVCAIDKVLTYSLGKANSSASFKCPDGTMNLKPFEVSKGTCTETQKETSAVTLAGVSTGTGEYELTVDQLPNQTEQLCYTCTYSEVPSVDDLNHKTPRTCSVIVTVEAAASSTSTATTTSSARSILMTSGAMNVVIAMLLTVGFFNWLAVPSSFTPVVMSFSFSSSGEDVTARSSFAFLFFSSEVSLSVEEEENERGRTTEACLFFFSSSSSSPLRSDLSCIFCCLQKLSFLETAGDRKSSLSSSWSSSWKSSELR</sequence>
<dbReference type="Gene3D" id="2.60.40.1320">
    <property type="entry name" value="SRS domain"/>
    <property type="match status" value="2"/>
</dbReference>
<organism evidence="2 3">
    <name type="scientific">Cystoisospora suis</name>
    <dbReference type="NCBI Taxonomy" id="483139"/>
    <lineage>
        <taxon>Eukaryota</taxon>
        <taxon>Sar</taxon>
        <taxon>Alveolata</taxon>
        <taxon>Apicomplexa</taxon>
        <taxon>Conoidasida</taxon>
        <taxon>Coccidia</taxon>
        <taxon>Eucoccidiorida</taxon>
        <taxon>Eimeriorina</taxon>
        <taxon>Sarcocystidae</taxon>
        <taxon>Cystoisospora</taxon>
    </lineage>
</organism>
<proteinExistence type="predicted"/>
<accession>A0A2C6KEA0</accession>
<name>A0A2C6KEA0_9APIC</name>
<evidence type="ECO:0000256" key="1">
    <source>
        <dbReference type="SAM" id="SignalP"/>
    </source>
</evidence>
<evidence type="ECO:0000313" key="2">
    <source>
        <dbReference type="EMBL" id="PHJ14815.1"/>
    </source>
</evidence>
<protein>
    <submittedName>
        <fullName evidence="2">Srs domain-containing protein</fullName>
    </submittedName>
</protein>
<comment type="caution">
    <text evidence="2">The sequence shown here is derived from an EMBL/GenBank/DDBJ whole genome shotgun (WGS) entry which is preliminary data.</text>
</comment>
<dbReference type="InterPro" id="IPR036755">
    <property type="entry name" value="SRS_dom_sf"/>
</dbReference>
<dbReference type="Proteomes" id="UP000221165">
    <property type="component" value="Unassembled WGS sequence"/>
</dbReference>
<feature type="signal peptide" evidence="1">
    <location>
        <begin position="1"/>
        <end position="24"/>
    </location>
</feature>
<reference evidence="2 3" key="1">
    <citation type="journal article" date="2017" name="Int. J. Parasitol.">
        <title>The genome of the protozoan parasite Cystoisospora suis and a reverse vaccinology approach to identify vaccine candidates.</title>
        <authorList>
            <person name="Palmieri N."/>
            <person name="Shrestha A."/>
            <person name="Ruttkowski B."/>
            <person name="Beck T."/>
            <person name="Vogl C."/>
            <person name="Tomley F."/>
            <person name="Blake D.P."/>
            <person name="Joachim A."/>
        </authorList>
    </citation>
    <scope>NUCLEOTIDE SEQUENCE [LARGE SCALE GENOMIC DNA]</scope>
    <source>
        <strain evidence="2 3">Wien I</strain>
    </source>
</reference>
<dbReference type="VEuPathDB" id="ToxoDB:CSUI_011375"/>
<dbReference type="AlphaFoldDB" id="A0A2C6KEA0"/>
<dbReference type="GeneID" id="94434685"/>
<dbReference type="OrthoDB" id="330104at2759"/>
<dbReference type="RefSeq" id="XP_067916550.1">
    <property type="nucleotide sequence ID" value="XM_068071474.1"/>
</dbReference>
<feature type="chain" id="PRO_5012067179" evidence="1">
    <location>
        <begin position="25"/>
        <end position="431"/>
    </location>
</feature>